<dbReference type="SUPFAM" id="SSF53850">
    <property type="entry name" value="Periplasmic binding protein-like II"/>
    <property type="match status" value="1"/>
</dbReference>
<feature type="domain" description="Solute-binding protein family 5" evidence="6">
    <location>
        <begin position="164"/>
        <end position="362"/>
    </location>
</feature>
<dbReference type="InterPro" id="IPR039424">
    <property type="entry name" value="SBP_5"/>
</dbReference>
<protein>
    <submittedName>
        <fullName evidence="8">HTH-type transcriptional regulator SgrR</fullName>
    </submittedName>
</protein>
<dbReference type="EMBL" id="JAHDTB010000003">
    <property type="protein sequence ID" value="MBW8287066.1"/>
    <property type="molecule type" value="Genomic_DNA"/>
</dbReference>
<keyword evidence="4" id="KW-0010">Activator</keyword>
<keyword evidence="3" id="KW-0238">DNA-binding</keyword>
<dbReference type="CDD" id="cd08507">
    <property type="entry name" value="PBP2_SgrR_like"/>
    <property type="match status" value="1"/>
</dbReference>
<evidence type="ECO:0000259" key="6">
    <source>
        <dbReference type="Pfam" id="PF00496"/>
    </source>
</evidence>
<evidence type="ECO:0000256" key="1">
    <source>
        <dbReference type="ARBA" id="ARBA00022491"/>
    </source>
</evidence>
<evidence type="ECO:0000313" key="8">
    <source>
        <dbReference type="EMBL" id="MBW8287066.1"/>
    </source>
</evidence>
<evidence type="ECO:0000256" key="5">
    <source>
        <dbReference type="ARBA" id="ARBA00023163"/>
    </source>
</evidence>
<keyword evidence="1" id="KW-0678">Repressor</keyword>
<evidence type="ECO:0000256" key="2">
    <source>
        <dbReference type="ARBA" id="ARBA00023015"/>
    </source>
</evidence>
<evidence type="ECO:0000256" key="3">
    <source>
        <dbReference type="ARBA" id="ARBA00023125"/>
    </source>
</evidence>
<organism evidence="8 9">
    <name type="scientific">Chromobacterium subtsugae</name>
    <dbReference type="NCBI Taxonomy" id="251747"/>
    <lineage>
        <taxon>Bacteria</taxon>
        <taxon>Pseudomonadati</taxon>
        <taxon>Pseudomonadota</taxon>
        <taxon>Betaproteobacteria</taxon>
        <taxon>Neisseriales</taxon>
        <taxon>Chromobacteriaceae</taxon>
        <taxon>Chromobacterium</taxon>
    </lineage>
</organism>
<comment type="caution">
    <text evidence="8">The sequence shown here is derived from an EMBL/GenBank/DDBJ whole genome shotgun (WGS) entry which is preliminary data.</text>
</comment>
<sequence>MPTPRLLQQYRRLHQHFGGQDAAASLQQLADILPCTRRHMRSLLAQMQQLGWLDWQSRAGRGQRSLLRFAQSLEQLRQNQAAQLLEQGRVEQAAALLGGDPRQLAPILLARLGRRWSQDRQVLGVPYYRPMPNLYPGTPLRRSERHLVSQIFNGLTRINEEKGEVEGDLAHHWQQHGDAEWHFHLRPAVRWHDGRELTQDDIAATLQRLRRWPLFSHLRGIRRLAPHSLALELERPDRWLPWLLADSAALILPADHDKRPGFASHPVGTGPYRVAANDAHRLSLQAFDDYFGYRALLDQVDIWMMPKLGDELEPGGPGLCDLTVEINPQPVRPQTEMSLEAGVYFLLCDGRAPAMRDSQARQWLAHVLAPLAIMQQTAPAVRQYWVAASGLLPRWHHAKPAAAPTRTPFSRLRLAFYEQHPEYQLIADAIARCLRPFGVELECRKYSYGDWEQGRGEAELWLGSVNFTRATDYAIPAWLLGTPLLRGCLAPELPLDGWLDGWRQGSENAQGLAAAVVQTHWLLPLFHNWLRLNGPGQIEDFRLNSLGWFDFKSAWLRPEDMSAAPK</sequence>
<keyword evidence="2" id="KW-0805">Transcription regulation</keyword>
<evidence type="ECO:0000313" key="9">
    <source>
        <dbReference type="Proteomes" id="UP000711178"/>
    </source>
</evidence>
<name>A0ABS7FAR6_9NEIS</name>
<dbReference type="GeneID" id="89685034"/>
<feature type="domain" description="Transcriptional regulator SgrR N-terminal HTH" evidence="7">
    <location>
        <begin position="5"/>
        <end position="119"/>
    </location>
</feature>
<gene>
    <name evidence="8" type="primary">sgrR</name>
    <name evidence="8" type="ORF">KIF53_05420</name>
</gene>
<dbReference type="Proteomes" id="UP000711178">
    <property type="component" value="Unassembled WGS sequence"/>
</dbReference>
<reference evidence="8 9" key="1">
    <citation type="submission" date="2021-05" db="EMBL/GenBank/DDBJ databases">
        <title>Draft Whole Genome Sequencing Of Biosensor Chromobacterium violaceum Strain CV026 Reveals A Regulatory RNA In Chromobacterium violaceum Phenotype Regulatory Network.</title>
        <authorList>
            <person name="Hong K.W."/>
            <person name="Chan K.G."/>
            <person name="Chang C.-Y."/>
        </authorList>
    </citation>
    <scope>NUCLEOTIDE SEQUENCE [LARGE SCALE GENOMIC DNA]</scope>
    <source>
        <strain evidence="8 9">ATCC 31532</strain>
    </source>
</reference>
<dbReference type="Pfam" id="PF12793">
    <property type="entry name" value="SgrR_N"/>
    <property type="match status" value="1"/>
</dbReference>
<accession>A0ABS7FAR6</accession>
<dbReference type="InterPro" id="IPR025370">
    <property type="entry name" value="SgrR_HTH_N"/>
</dbReference>
<evidence type="ECO:0000256" key="4">
    <source>
        <dbReference type="ARBA" id="ARBA00023159"/>
    </source>
</evidence>
<dbReference type="PANTHER" id="PTHR30290:SF72">
    <property type="entry name" value="HTH-TYPE TRANSCRIPTIONAL REGULATOR SGRR"/>
    <property type="match status" value="1"/>
</dbReference>
<proteinExistence type="predicted"/>
<keyword evidence="9" id="KW-1185">Reference proteome</keyword>
<evidence type="ECO:0000259" key="7">
    <source>
        <dbReference type="Pfam" id="PF12793"/>
    </source>
</evidence>
<dbReference type="InterPro" id="IPR000914">
    <property type="entry name" value="SBP_5_dom"/>
</dbReference>
<dbReference type="Pfam" id="PF00496">
    <property type="entry name" value="SBP_bac_5"/>
    <property type="match status" value="1"/>
</dbReference>
<keyword evidence="5" id="KW-0804">Transcription</keyword>
<dbReference type="NCBIfam" id="NF010149">
    <property type="entry name" value="PRK13626.1"/>
    <property type="match status" value="1"/>
</dbReference>
<dbReference type="RefSeq" id="WP_043574507.1">
    <property type="nucleotide sequence ID" value="NZ_CP142381.1"/>
</dbReference>
<dbReference type="Gene3D" id="3.40.190.10">
    <property type="entry name" value="Periplasmic binding protein-like II"/>
    <property type="match status" value="1"/>
</dbReference>
<dbReference type="InterPro" id="IPR023767">
    <property type="entry name" value="Tscrpt_reg_SgrR"/>
</dbReference>
<dbReference type="PANTHER" id="PTHR30290">
    <property type="entry name" value="PERIPLASMIC BINDING COMPONENT OF ABC TRANSPORTER"/>
    <property type="match status" value="1"/>
</dbReference>